<organism evidence="2 3">
    <name type="scientific">Coniochaeta ligniaria NRRL 30616</name>
    <dbReference type="NCBI Taxonomy" id="1408157"/>
    <lineage>
        <taxon>Eukaryota</taxon>
        <taxon>Fungi</taxon>
        <taxon>Dikarya</taxon>
        <taxon>Ascomycota</taxon>
        <taxon>Pezizomycotina</taxon>
        <taxon>Sordariomycetes</taxon>
        <taxon>Sordariomycetidae</taxon>
        <taxon>Coniochaetales</taxon>
        <taxon>Coniochaetaceae</taxon>
        <taxon>Coniochaeta</taxon>
    </lineage>
</organism>
<evidence type="ECO:0000313" key="3">
    <source>
        <dbReference type="Proteomes" id="UP000182658"/>
    </source>
</evidence>
<feature type="compositionally biased region" description="Basic residues" evidence="1">
    <location>
        <begin position="192"/>
        <end position="202"/>
    </location>
</feature>
<gene>
    <name evidence="2" type="ORF">CONLIGDRAFT_636087</name>
</gene>
<dbReference type="OrthoDB" id="5244437at2759"/>
<feature type="region of interest" description="Disordered" evidence="1">
    <location>
        <begin position="188"/>
        <end position="219"/>
    </location>
</feature>
<proteinExistence type="predicted"/>
<dbReference type="InParanoid" id="A0A1J7ICE1"/>
<feature type="compositionally biased region" description="Gly residues" evidence="1">
    <location>
        <begin position="203"/>
        <end position="219"/>
    </location>
</feature>
<sequence length="219" mass="24691">MYIKLHRTTDCTVDLAHHLDIPSYRTSPPHEIFIIVDHSRLPQRLTAFTRTMHIIQSTQKDQTASVQDRDRTDVLTDIQKLAERVVSYREDMDPMPGRSNLLLHRAVSEPAQALDDLLHDSIAMVRLPLTIGDSKLTRSKAKGDVRMGCRERIYHRARGENGASNILAPGRPPVVQGRPSFYFHLPTTAGTQRHHARWRRGSRAGGRTAGGRTTGGRNH</sequence>
<accession>A0A1J7ICE1</accession>
<reference evidence="2 3" key="1">
    <citation type="submission" date="2016-10" db="EMBL/GenBank/DDBJ databases">
        <title>Draft genome sequence of Coniochaeta ligniaria NRRL30616, a lignocellulolytic fungus for bioabatement of inhibitors in plant biomass hydrolysates.</title>
        <authorList>
            <consortium name="DOE Joint Genome Institute"/>
            <person name="Jimenez D.J."/>
            <person name="Hector R.E."/>
            <person name="Riley R."/>
            <person name="Sun H."/>
            <person name="Grigoriev I.V."/>
            <person name="Van Elsas J.D."/>
            <person name="Nichols N.N."/>
        </authorList>
    </citation>
    <scope>NUCLEOTIDE SEQUENCE [LARGE SCALE GENOMIC DNA]</scope>
    <source>
        <strain evidence="2 3">NRRL 30616</strain>
    </source>
</reference>
<dbReference type="Proteomes" id="UP000182658">
    <property type="component" value="Unassembled WGS sequence"/>
</dbReference>
<name>A0A1J7ICE1_9PEZI</name>
<dbReference type="EMBL" id="KV875102">
    <property type="protein sequence ID" value="OIW24963.1"/>
    <property type="molecule type" value="Genomic_DNA"/>
</dbReference>
<protein>
    <submittedName>
        <fullName evidence="2">Uncharacterized protein</fullName>
    </submittedName>
</protein>
<evidence type="ECO:0000256" key="1">
    <source>
        <dbReference type="SAM" id="MobiDB-lite"/>
    </source>
</evidence>
<feature type="non-terminal residue" evidence="2">
    <location>
        <position position="1"/>
    </location>
</feature>
<keyword evidence="3" id="KW-1185">Reference proteome</keyword>
<dbReference type="AlphaFoldDB" id="A0A1J7ICE1"/>
<evidence type="ECO:0000313" key="2">
    <source>
        <dbReference type="EMBL" id="OIW24963.1"/>
    </source>
</evidence>